<evidence type="ECO:0000313" key="4">
    <source>
        <dbReference type="EMBL" id="TDC99171.1"/>
    </source>
</evidence>
<dbReference type="EMBL" id="SMKP01000462">
    <property type="protein sequence ID" value="TDC99171.1"/>
    <property type="molecule type" value="Genomic_DNA"/>
</dbReference>
<evidence type="ECO:0000259" key="2">
    <source>
        <dbReference type="Pfam" id="PF08659"/>
    </source>
</evidence>
<protein>
    <submittedName>
        <fullName evidence="4">SDR family NAD(P)-dependent oxidoreductase</fullName>
    </submittedName>
</protein>
<keyword evidence="1" id="KW-0808">Transferase</keyword>
<feature type="non-terminal residue" evidence="4">
    <location>
        <position position="1"/>
    </location>
</feature>
<feature type="domain" description="Polyketide synthase extender module SpnB-like Rossmann fold" evidence="3">
    <location>
        <begin position="1"/>
        <end position="75"/>
    </location>
</feature>
<dbReference type="InterPro" id="IPR050091">
    <property type="entry name" value="PKS_NRPS_Biosynth_Enz"/>
</dbReference>
<accession>A0A4R4V365</accession>
<dbReference type="PANTHER" id="PTHR43775:SF51">
    <property type="entry name" value="INACTIVE PHENOLPHTHIOCEROL SYNTHESIS POLYKETIDE SYNTHASE TYPE I PKS1-RELATED"/>
    <property type="match status" value="1"/>
</dbReference>
<dbReference type="InterPro" id="IPR055123">
    <property type="entry name" value="SpnB-like_Rossmann"/>
</dbReference>
<reference evidence="4 5" key="1">
    <citation type="submission" date="2019-03" db="EMBL/GenBank/DDBJ databases">
        <title>Draft genome sequences of novel Actinobacteria.</title>
        <authorList>
            <person name="Sahin N."/>
            <person name="Ay H."/>
            <person name="Saygin H."/>
        </authorList>
    </citation>
    <scope>NUCLEOTIDE SEQUENCE [LARGE SCALE GENOMIC DNA]</scope>
    <source>
        <strain evidence="4 5">KC712</strain>
    </source>
</reference>
<gene>
    <name evidence="4" type="ORF">E1294_52175</name>
</gene>
<dbReference type="InterPro" id="IPR013968">
    <property type="entry name" value="PKS_KR"/>
</dbReference>
<dbReference type="GO" id="GO:0006633">
    <property type="term" value="P:fatty acid biosynthetic process"/>
    <property type="evidence" value="ECO:0007669"/>
    <property type="project" value="TreeGrafter"/>
</dbReference>
<comment type="caution">
    <text evidence="4">The sequence shown here is derived from an EMBL/GenBank/DDBJ whole genome shotgun (WGS) entry which is preliminary data.</text>
</comment>
<dbReference type="Pfam" id="PF08659">
    <property type="entry name" value="KR"/>
    <property type="match status" value="1"/>
</dbReference>
<sequence>VVTRSAVAVDDGDQVDVSAAPVWGLVRAAEAENPGRFVLVDVDGSQESWAAVGSVVASGEPESAVRDGRVLVPRLNRVRGSERREPVFGSDGTVLVTGGTGGLGALVARHLVAEHGVRNLLLVSRRGLEAPGTAELVAELSELGAAVDVAACDVADRDALAALIGSIPGERALRGV</sequence>
<evidence type="ECO:0000256" key="1">
    <source>
        <dbReference type="ARBA" id="ARBA00022679"/>
    </source>
</evidence>
<name>A0A4R4V365_9ACTN</name>
<dbReference type="Pfam" id="PF22953">
    <property type="entry name" value="SpnB_Rossmann"/>
    <property type="match status" value="1"/>
</dbReference>
<evidence type="ECO:0000259" key="3">
    <source>
        <dbReference type="Pfam" id="PF22953"/>
    </source>
</evidence>
<feature type="domain" description="Ketoreductase (KR)" evidence="2">
    <location>
        <begin position="92"/>
        <end position="176"/>
    </location>
</feature>
<keyword evidence="5" id="KW-1185">Reference proteome</keyword>
<feature type="non-terminal residue" evidence="4">
    <location>
        <position position="176"/>
    </location>
</feature>
<dbReference type="OrthoDB" id="4537517at2"/>
<proteinExistence type="predicted"/>
<dbReference type="Gene3D" id="3.40.50.720">
    <property type="entry name" value="NAD(P)-binding Rossmann-like Domain"/>
    <property type="match status" value="1"/>
</dbReference>
<dbReference type="GO" id="GO:0004312">
    <property type="term" value="F:fatty acid synthase activity"/>
    <property type="evidence" value="ECO:0007669"/>
    <property type="project" value="TreeGrafter"/>
</dbReference>
<dbReference type="AlphaFoldDB" id="A0A4R4V365"/>
<organism evidence="4 5">
    <name type="scientific">Nonomuraea diastatica</name>
    <dbReference type="NCBI Taxonomy" id="1848329"/>
    <lineage>
        <taxon>Bacteria</taxon>
        <taxon>Bacillati</taxon>
        <taxon>Actinomycetota</taxon>
        <taxon>Actinomycetes</taxon>
        <taxon>Streptosporangiales</taxon>
        <taxon>Streptosporangiaceae</taxon>
        <taxon>Nonomuraea</taxon>
    </lineage>
</organism>
<dbReference type="Proteomes" id="UP000294543">
    <property type="component" value="Unassembled WGS sequence"/>
</dbReference>
<dbReference type="SUPFAM" id="SSF51735">
    <property type="entry name" value="NAD(P)-binding Rossmann-fold domains"/>
    <property type="match status" value="2"/>
</dbReference>
<evidence type="ECO:0000313" key="5">
    <source>
        <dbReference type="Proteomes" id="UP000294543"/>
    </source>
</evidence>
<dbReference type="InterPro" id="IPR036291">
    <property type="entry name" value="NAD(P)-bd_dom_sf"/>
</dbReference>
<dbReference type="PANTHER" id="PTHR43775">
    <property type="entry name" value="FATTY ACID SYNTHASE"/>
    <property type="match status" value="1"/>
</dbReference>